<sequence length="100" mass="11302">METLPLARTIGDTVILTNGNFLIVNGAASGIVRWQIARNPVLSPVIYRPIAYLILDSSYKPRMSYPECTTKQRFYSEMVMFSLVVAIQMSFTTSPEFFSQ</sequence>
<protein>
    <recommendedName>
        <fullName evidence="1">Glyoxal oxidase N-terminal domain-containing protein</fullName>
    </recommendedName>
</protein>
<dbReference type="Gene3D" id="2.130.10.80">
    <property type="entry name" value="Galactose oxidase/kelch, beta-propeller"/>
    <property type="match status" value="1"/>
</dbReference>
<dbReference type="Pfam" id="PF07250">
    <property type="entry name" value="Glyoxal_oxid_N"/>
    <property type="match status" value="1"/>
</dbReference>
<dbReference type="PANTHER" id="PTHR32208:SF93">
    <property type="entry name" value="ALDEHYDE OXIDASE GLOX1"/>
    <property type="match status" value="1"/>
</dbReference>
<comment type="caution">
    <text evidence="2">The sequence shown here is derived from an EMBL/GenBank/DDBJ whole genome shotgun (WGS) entry which is preliminary data.</text>
</comment>
<dbReference type="PANTHER" id="PTHR32208">
    <property type="entry name" value="SECRETED PROTEIN-RELATED"/>
    <property type="match status" value="1"/>
</dbReference>
<evidence type="ECO:0000259" key="1">
    <source>
        <dbReference type="Pfam" id="PF07250"/>
    </source>
</evidence>
<proteinExistence type="predicted"/>
<dbReference type="InterPro" id="IPR037293">
    <property type="entry name" value="Gal_Oxidase_central_sf"/>
</dbReference>
<accession>A0ABS8TQG5</accession>
<feature type="domain" description="Glyoxal oxidase N-terminal" evidence="1">
    <location>
        <begin position="1"/>
        <end position="63"/>
    </location>
</feature>
<reference evidence="2 3" key="1">
    <citation type="journal article" date="2021" name="BMC Genomics">
        <title>Datura genome reveals duplications of psychoactive alkaloid biosynthetic genes and high mutation rate following tissue culture.</title>
        <authorList>
            <person name="Rajewski A."/>
            <person name="Carter-House D."/>
            <person name="Stajich J."/>
            <person name="Litt A."/>
        </authorList>
    </citation>
    <scope>NUCLEOTIDE SEQUENCE [LARGE SCALE GENOMIC DNA]</scope>
    <source>
        <strain evidence="2">AR-01</strain>
    </source>
</reference>
<dbReference type="EMBL" id="JACEIK010001874">
    <property type="protein sequence ID" value="MCD7472794.1"/>
    <property type="molecule type" value="Genomic_DNA"/>
</dbReference>
<organism evidence="2 3">
    <name type="scientific">Datura stramonium</name>
    <name type="common">Jimsonweed</name>
    <name type="synonym">Common thornapple</name>
    <dbReference type="NCBI Taxonomy" id="4076"/>
    <lineage>
        <taxon>Eukaryota</taxon>
        <taxon>Viridiplantae</taxon>
        <taxon>Streptophyta</taxon>
        <taxon>Embryophyta</taxon>
        <taxon>Tracheophyta</taxon>
        <taxon>Spermatophyta</taxon>
        <taxon>Magnoliopsida</taxon>
        <taxon>eudicotyledons</taxon>
        <taxon>Gunneridae</taxon>
        <taxon>Pentapetalae</taxon>
        <taxon>asterids</taxon>
        <taxon>lamiids</taxon>
        <taxon>Solanales</taxon>
        <taxon>Solanaceae</taxon>
        <taxon>Solanoideae</taxon>
        <taxon>Datureae</taxon>
        <taxon>Datura</taxon>
    </lineage>
</organism>
<gene>
    <name evidence="2" type="ORF">HAX54_014157</name>
</gene>
<dbReference type="InterPro" id="IPR009880">
    <property type="entry name" value="Glyoxal_oxidase_N"/>
</dbReference>
<evidence type="ECO:0000313" key="2">
    <source>
        <dbReference type="EMBL" id="MCD7472794.1"/>
    </source>
</evidence>
<evidence type="ECO:0000313" key="3">
    <source>
        <dbReference type="Proteomes" id="UP000823775"/>
    </source>
</evidence>
<dbReference type="Proteomes" id="UP000823775">
    <property type="component" value="Unassembled WGS sequence"/>
</dbReference>
<name>A0ABS8TQG5_DATST</name>
<keyword evidence="3" id="KW-1185">Reference proteome</keyword>